<dbReference type="EMBL" id="JAXCGZ010022252">
    <property type="protein sequence ID" value="KAK7035319.1"/>
    <property type="molecule type" value="Genomic_DNA"/>
</dbReference>
<evidence type="ECO:0000313" key="1">
    <source>
        <dbReference type="EMBL" id="KAK7035319.1"/>
    </source>
</evidence>
<sequence>RQLVTTDAFTPSPSSYNHNNSGRYIKDDISGTQFLVDTGACHSNIPCCRVRTLLARRCRGYTCSCQQQHHQSLWPQDPTIVLHQGAVFLDLHPRQCLIASPGSRLPCKPPPPLRRRQQTYSQHRSPLLFPLAPTARRPANINIKYAGKFDHLSKQHPEVFKPELKQQRNVPIKHRIYHHTQKSGSHMYSKFCCLNPRKLQLVRKTLRDMERLGLCHKTPRPRASQLHLVHKEDGSWSS</sequence>
<reference evidence="1 2" key="1">
    <citation type="submission" date="2023-11" db="EMBL/GenBank/DDBJ databases">
        <title>Halocaridina rubra genome assembly.</title>
        <authorList>
            <person name="Smith C."/>
        </authorList>
    </citation>
    <scope>NUCLEOTIDE SEQUENCE [LARGE SCALE GENOMIC DNA]</scope>
    <source>
        <strain evidence="1">EP-1</strain>
        <tissue evidence="1">Whole</tissue>
    </source>
</reference>
<organism evidence="1 2">
    <name type="scientific">Halocaridina rubra</name>
    <name type="common">Hawaiian red shrimp</name>
    <dbReference type="NCBI Taxonomy" id="373956"/>
    <lineage>
        <taxon>Eukaryota</taxon>
        <taxon>Metazoa</taxon>
        <taxon>Ecdysozoa</taxon>
        <taxon>Arthropoda</taxon>
        <taxon>Crustacea</taxon>
        <taxon>Multicrustacea</taxon>
        <taxon>Malacostraca</taxon>
        <taxon>Eumalacostraca</taxon>
        <taxon>Eucarida</taxon>
        <taxon>Decapoda</taxon>
        <taxon>Pleocyemata</taxon>
        <taxon>Caridea</taxon>
        <taxon>Atyoidea</taxon>
        <taxon>Atyidae</taxon>
        <taxon>Halocaridina</taxon>
    </lineage>
</organism>
<gene>
    <name evidence="1" type="ORF">SK128_008200</name>
</gene>
<comment type="caution">
    <text evidence="1">The sequence shown here is derived from an EMBL/GenBank/DDBJ whole genome shotgun (WGS) entry which is preliminary data.</text>
</comment>
<feature type="non-terminal residue" evidence="1">
    <location>
        <position position="1"/>
    </location>
</feature>
<dbReference type="AlphaFoldDB" id="A0AAN8WH43"/>
<name>A0AAN8WH43_HALRR</name>
<dbReference type="Proteomes" id="UP001381693">
    <property type="component" value="Unassembled WGS sequence"/>
</dbReference>
<evidence type="ECO:0000313" key="2">
    <source>
        <dbReference type="Proteomes" id="UP001381693"/>
    </source>
</evidence>
<accession>A0AAN8WH43</accession>
<protein>
    <submittedName>
        <fullName evidence="1">Uncharacterized protein</fullName>
    </submittedName>
</protein>
<keyword evidence="2" id="KW-1185">Reference proteome</keyword>
<proteinExistence type="predicted"/>